<protein>
    <submittedName>
        <fullName evidence="1">Uncharacterized protein</fullName>
    </submittedName>
</protein>
<comment type="caution">
    <text evidence="1">The sequence shown here is derived from an EMBL/GenBank/DDBJ whole genome shotgun (WGS) entry which is preliminary data.</text>
</comment>
<name>A0A699W6F1_TANCI</name>
<proteinExistence type="predicted"/>
<feature type="non-terminal residue" evidence="1">
    <location>
        <position position="1"/>
    </location>
</feature>
<evidence type="ECO:0000313" key="1">
    <source>
        <dbReference type="EMBL" id="GFD42867.1"/>
    </source>
</evidence>
<accession>A0A699W6F1</accession>
<dbReference type="AlphaFoldDB" id="A0A699W6F1"/>
<reference evidence="1" key="1">
    <citation type="journal article" date="2019" name="Sci. Rep.">
        <title>Draft genome of Tanacetum cinerariifolium, the natural source of mosquito coil.</title>
        <authorList>
            <person name="Yamashiro T."/>
            <person name="Shiraishi A."/>
            <person name="Satake H."/>
            <person name="Nakayama K."/>
        </authorList>
    </citation>
    <scope>NUCLEOTIDE SEQUENCE</scope>
</reference>
<dbReference type="EMBL" id="BKCJ011584657">
    <property type="protein sequence ID" value="GFD42867.1"/>
    <property type="molecule type" value="Genomic_DNA"/>
</dbReference>
<sequence>DLSSVVARNSDWMVIDLDEVLEKHKDCWNLP</sequence>
<organism evidence="1">
    <name type="scientific">Tanacetum cinerariifolium</name>
    <name type="common">Dalmatian daisy</name>
    <name type="synonym">Chrysanthemum cinerariifolium</name>
    <dbReference type="NCBI Taxonomy" id="118510"/>
    <lineage>
        <taxon>Eukaryota</taxon>
        <taxon>Viridiplantae</taxon>
        <taxon>Streptophyta</taxon>
        <taxon>Embryophyta</taxon>
        <taxon>Tracheophyta</taxon>
        <taxon>Spermatophyta</taxon>
        <taxon>Magnoliopsida</taxon>
        <taxon>eudicotyledons</taxon>
        <taxon>Gunneridae</taxon>
        <taxon>Pentapetalae</taxon>
        <taxon>asterids</taxon>
        <taxon>campanulids</taxon>
        <taxon>Asterales</taxon>
        <taxon>Asteraceae</taxon>
        <taxon>Asteroideae</taxon>
        <taxon>Anthemideae</taxon>
        <taxon>Anthemidinae</taxon>
        <taxon>Tanacetum</taxon>
    </lineage>
</organism>
<gene>
    <name evidence="1" type="ORF">Tci_914836</name>
</gene>